<gene>
    <name evidence="2" type="ORF">NM125_05520</name>
</gene>
<keyword evidence="3" id="KW-1185">Reference proteome</keyword>
<accession>A0A9X2L2I2</accession>
<feature type="signal peptide" evidence="1">
    <location>
        <begin position="1"/>
        <end position="23"/>
    </location>
</feature>
<dbReference type="RefSeq" id="WP_255133626.1">
    <property type="nucleotide sequence ID" value="NZ_JANDBC010000001.1"/>
</dbReference>
<dbReference type="AlphaFoldDB" id="A0A9X2L2I2"/>
<dbReference type="EMBL" id="JANDBC010000001">
    <property type="protein sequence ID" value="MCP9291034.1"/>
    <property type="molecule type" value="Genomic_DNA"/>
</dbReference>
<organism evidence="2 3">
    <name type="scientific">Gracilimonas sediminicola</name>
    <dbReference type="NCBI Taxonomy" id="2952158"/>
    <lineage>
        <taxon>Bacteria</taxon>
        <taxon>Pseudomonadati</taxon>
        <taxon>Balneolota</taxon>
        <taxon>Balneolia</taxon>
        <taxon>Balneolales</taxon>
        <taxon>Balneolaceae</taxon>
        <taxon>Gracilimonas</taxon>
    </lineage>
</organism>
<comment type="caution">
    <text evidence="2">The sequence shown here is derived from an EMBL/GenBank/DDBJ whole genome shotgun (WGS) entry which is preliminary data.</text>
</comment>
<evidence type="ECO:0000313" key="3">
    <source>
        <dbReference type="Proteomes" id="UP001139125"/>
    </source>
</evidence>
<dbReference type="Proteomes" id="UP001139125">
    <property type="component" value="Unassembled WGS sequence"/>
</dbReference>
<proteinExistence type="predicted"/>
<feature type="chain" id="PRO_5040884993" description="Fibronectin type-III domain-containing protein" evidence="1">
    <location>
        <begin position="24"/>
        <end position="507"/>
    </location>
</feature>
<evidence type="ECO:0000313" key="2">
    <source>
        <dbReference type="EMBL" id="MCP9291034.1"/>
    </source>
</evidence>
<keyword evidence="1" id="KW-0732">Signal</keyword>
<evidence type="ECO:0000256" key="1">
    <source>
        <dbReference type="SAM" id="SignalP"/>
    </source>
</evidence>
<protein>
    <recommendedName>
        <fullName evidence="4">Fibronectin type-III domain-containing protein</fullName>
    </recommendedName>
</protein>
<dbReference type="PROSITE" id="PS51257">
    <property type="entry name" value="PROKAR_LIPOPROTEIN"/>
    <property type="match status" value="1"/>
</dbReference>
<sequence length="507" mass="55757">MYKSSILILAVLSLAILISGCDAGLSGTASENQPPSTNLTVERINRGDDFRLSSQINISWWGNDPDGYVVGYEYAINDTSEGAWTFTERSDSTFILPITEGQSVDDVLFKVRAVDNEGAKDPVGARLVYPIVNSNPTVAFSETETPPDTLFSISSFGWRFNDPDGLLNIRSTEIAINDTINGWTEIPVSPDNEGRIFISLEVDNSTEGAKTADVFLGRSYSRAVDESGDPIQITGVEVGSNNTAYVRSIDAAGAVSELDSVSWYVKPQRSKVLFLNDIGSGDYLEKQAEHLSYLNSFGIDPDQWLINTGTPSLGTIELSEQFPTVVDPTLRKTLAKWDHIYWVSNDIDRNIVHALEITTEFFEQGGNMFVTIPMKEIGQDDDVFNFIPVDSIGDYSSASSRSTNFIINNNTEVPSLTGGPSLLTERTQTSIFPLKPIPGATLLYQTDFQTTTLTGRIEDYTEFEGVGIENPEGNVIYFGMDLTLLNGNNNLADFIEYICIQRLGFSN</sequence>
<evidence type="ECO:0008006" key="4">
    <source>
        <dbReference type="Google" id="ProtNLM"/>
    </source>
</evidence>
<name>A0A9X2L2I2_9BACT</name>
<reference evidence="2" key="1">
    <citation type="submission" date="2022-06" db="EMBL/GenBank/DDBJ databases">
        <title>Gracilimonas sp. CAU 1638 isolated from sea sediment.</title>
        <authorList>
            <person name="Kim W."/>
        </authorList>
    </citation>
    <scope>NUCLEOTIDE SEQUENCE</scope>
    <source>
        <strain evidence="2">CAU 1638</strain>
    </source>
</reference>